<feature type="compositionally biased region" description="Polar residues" evidence="2">
    <location>
        <begin position="359"/>
        <end position="368"/>
    </location>
</feature>
<organism evidence="3 4">
    <name type="scientific">Naegleria lovaniensis</name>
    <name type="common">Amoeba</name>
    <dbReference type="NCBI Taxonomy" id="51637"/>
    <lineage>
        <taxon>Eukaryota</taxon>
        <taxon>Discoba</taxon>
        <taxon>Heterolobosea</taxon>
        <taxon>Tetramitia</taxon>
        <taxon>Eutetramitia</taxon>
        <taxon>Vahlkampfiidae</taxon>
        <taxon>Naegleria</taxon>
    </lineage>
</organism>
<protein>
    <submittedName>
        <fullName evidence="3">Uncharacterized protein</fullName>
    </submittedName>
</protein>
<feature type="coiled-coil region" evidence="1">
    <location>
        <begin position="213"/>
        <end position="261"/>
    </location>
</feature>
<dbReference type="AlphaFoldDB" id="A0AA88GGH6"/>
<keyword evidence="1" id="KW-0175">Coiled coil</keyword>
<evidence type="ECO:0000256" key="2">
    <source>
        <dbReference type="SAM" id="MobiDB-lite"/>
    </source>
</evidence>
<dbReference type="GeneID" id="68100104"/>
<proteinExistence type="predicted"/>
<comment type="caution">
    <text evidence="3">The sequence shown here is derived from an EMBL/GenBank/DDBJ whole genome shotgun (WGS) entry which is preliminary data.</text>
</comment>
<evidence type="ECO:0000256" key="1">
    <source>
        <dbReference type="SAM" id="Coils"/>
    </source>
</evidence>
<evidence type="ECO:0000313" key="4">
    <source>
        <dbReference type="Proteomes" id="UP000816034"/>
    </source>
</evidence>
<sequence>MSLIEAAPSSTLSIEEICLNLDKLKKDYEITTKACSKAAKDKARFTSLLEQHQNDIQQTKAFIEQQIQHRAHLEQRTVELEWKLKMKDNELLHVQSLMQEEQKQTEETCNKCDSSLDQLSLKAEEYNTKLQRSNKMKQLMLEETISLRNTFSEMNERKKNMQQQLKDLEESTSHIQDTLYELDDQLSAIMRTNAEKLKDTQRERMDQLLLAEQQQCNEQMKLINLELRDLRQRKHNLTQQVESKKKLRDALQDELQHLSQEMKQIRKPLEKNICSEENVVSSDANSNQVNLTNPFSTHFASNSNKLEPRRQFTFKKQVRNESNSGSNNNANSLAPSISPVTPDVRLLKRKSSNQEDHNQLQSANQKPLTTPKKNEFRTAKEILQSKPLSTAHSLQASPSTYTFKKTKKD</sequence>
<accession>A0AA88GGH6</accession>
<evidence type="ECO:0000313" key="3">
    <source>
        <dbReference type="EMBL" id="KAG2379012.1"/>
    </source>
</evidence>
<reference evidence="3 4" key="1">
    <citation type="journal article" date="2018" name="BMC Genomics">
        <title>The genome of Naegleria lovaniensis, the basis for a comparative approach to unravel pathogenicity factors of the human pathogenic amoeba N. fowleri.</title>
        <authorList>
            <person name="Liechti N."/>
            <person name="Schurch N."/>
            <person name="Bruggmann R."/>
            <person name="Wittwer M."/>
        </authorList>
    </citation>
    <scope>NUCLEOTIDE SEQUENCE [LARGE SCALE GENOMIC DNA]</scope>
    <source>
        <strain evidence="3 4">ATCC 30569</strain>
    </source>
</reference>
<feature type="coiled-coil region" evidence="1">
    <location>
        <begin position="116"/>
        <end position="178"/>
    </location>
</feature>
<feature type="compositionally biased region" description="Polar residues" evidence="2">
    <location>
        <begin position="386"/>
        <end position="403"/>
    </location>
</feature>
<dbReference type="RefSeq" id="XP_044546274.1">
    <property type="nucleotide sequence ID" value="XM_044697639.1"/>
</dbReference>
<dbReference type="EMBL" id="PYSW02000030">
    <property type="protein sequence ID" value="KAG2379012.1"/>
    <property type="molecule type" value="Genomic_DNA"/>
</dbReference>
<name>A0AA88GGH6_NAELO</name>
<feature type="region of interest" description="Disordered" evidence="2">
    <location>
        <begin position="318"/>
        <end position="409"/>
    </location>
</feature>
<feature type="compositionally biased region" description="Low complexity" evidence="2">
    <location>
        <begin position="320"/>
        <end position="338"/>
    </location>
</feature>
<gene>
    <name evidence="3" type="ORF">C9374_007650</name>
</gene>
<dbReference type="Proteomes" id="UP000816034">
    <property type="component" value="Unassembled WGS sequence"/>
</dbReference>
<keyword evidence="4" id="KW-1185">Reference proteome</keyword>